<dbReference type="AlphaFoldDB" id="A0A6P2C3J7"/>
<comment type="caution">
    <text evidence="1">The sequence shown here is derived from an EMBL/GenBank/DDBJ whole genome shotgun (WGS) entry which is preliminary data.</text>
</comment>
<accession>A0A6P2C3J7</accession>
<name>A0A6P2C3J7_9ACTN</name>
<evidence type="ECO:0000313" key="1">
    <source>
        <dbReference type="EMBL" id="TVZ05740.1"/>
    </source>
</evidence>
<dbReference type="EMBL" id="RPFW01000002">
    <property type="protein sequence ID" value="TVZ05740.1"/>
    <property type="molecule type" value="Genomic_DNA"/>
</dbReference>
<evidence type="ECO:0008006" key="3">
    <source>
        <dbReference type="Google" id="ProtNLM"/>
    </source>
</evidence>
<organism evidence="1 2">
    <name type="scientific">Trebonia kvetii</name>
    <dbReference type="NCBI Taxonomy" id="2480626"/>
    <lineage>
        <taxon>Bacteria</taxon>
        <taxon>Bacillati</taxon>
        <taxon>Actinomycetota</taxon>
        <taxon>Actinomycetes</taxon>
        <taxon>Streptosporangiales</taxon>
        <taxon>Treboniaceae</taxon>
        <taxon>Trebonia</taxon>
    </lineage>
</organism>
<proteinExistence type="predicted"/>
<dbReference type="Proteomes" id="UP000460272">
    <property type="component" value="Unassembled WGS sequence"/>
</dbReference>
<reference evidence="1 2" key="1">
    <citation type="submission" date="2018-11" db="EMBL/GenBank/DDBJ databases">
        <title>Trebonia kvetii gen.nov., sp.nov., a novel acidophilic actinobacterium, and proposal of the new actinobacterial family Treboniaceae fam. nov.</title>
        <authorList>
            <person name="Rapoport D."/>
            <person name="Sagova-Mareckova M."/>
            <person name="Sedlacek I."/>
            <person name="Provaznik J."/>
            <person name="Kralova S."/>
            <person name="Pavlinic D."/>
            <person name="Benes V."/>
            <person name="Kopecky J."/>
        </authorList>
    </citation>
    <scope>NUCLEOTIDE SEQUENCE [LARGE SCALE GENOMIC DNA]</scope>
    <source>
        <strain evidence="1 2">15Tr583</strain>
    </source>
</reference>
<evidence type="ECO:0000313" key="2">
    <source>
        <dbReference type="Proteomes" id="UP000460272"/>
    </source>
</evidence>
<dbReference type="RefSeq" id="WP_145853440.1">
    <property type="nucleotide sequence ID" value="NZ_RPFW01000002.1"/>
</dbReference>
<keyword evidence="2" id="KW-1185">Reference proteome</keyword>
<gene>
    <name evidence="1" type="ORF">EAS64_14720</name>
</gene>
<protein>
    <recommendedName>
        <fullName evidence="3">Dephospho-CoA kinase</fullName>
    </recommendedName>
</protein>
<sequence length="59" mass="5680">MSAVQIAGCSCAGKSAVAAALARRGLVALDADDDPLVVDAILARTLPVPPPGLAGQAPG</sequence>